<dbReference type="PANTHER" id="PTHR30046:SF0">
    <property type="entry name" value="FLAGELLAR M-RING PROTEIN"/>
    <property type="match status" value="1"/>
</dbReference>
<evidence type="ECO:0000256" key="2">
    <source>
        <dbReference type="ARBA" id="ARBA00004651"/>
    </source>
</evidence>
<evidence type="ECO:0000256" key="10">
    <source>
        <dbReference type="SAM" id="MobiDB-lite"/>
    </source>
</evidence>
<feature type="transmembrane region" description="Helical" evidence="11">
    <location>
        <begin position="450"/>
        <end position="470"/>
    </location>
</feature>
<evidence type="ECO:0000256" key="5">
    <source>
        <dbReference type="ARBA" id="ARBA00022692"/>
    </source>
</evidence>
<feature type="domain" description="Flagellar M-ring N-terminal" evidence="12">
    <location>
        <begin position="47"/>
        <end position="219"/>
    </location>
</feature>
<dbReference type="GO" id="GO:0071973">
    <property type="term" value="P:bacterial-type flagellum-dependent cell motility"/>
    <property type="evidence" value="ECO:0007669"/>
    <property type="project" value="InterPro"/>
</dbReference>
<proteinExistence type="inferred from homology"/>
<keyword evidence="4" id="KW-1003">Cell membrane</keyword>
<organism evidence="14 15">
    <name type="scientific">Virgibacillus chiguensis</name>
    <dbReference type="NCBI Taxonomy" id="411959"/>
    <lineage>
        <taxon>Bacteria</taxon>
        <taxon>Bacillati</taxon>
        <taxon>Bacillota</taxon>
        <taxon>Bacilli</taxon>
        <taxon>Bacillales</taxon>
        <taxon>Bacillaceae</taxon>
        <taxon>Virgibacillus</taxon>
    </lineage>
</organism>
<accession>A0A1M5N8R9</accession>
<keyword evidence="14" id="KW-0966">Cell projection</keyword>
<dbReference type="EMBL" id="FQXD01000002">
    <property type="protein sequence ID" value="SHG85877.1"/>
    <property type="molecule type" value="Genomic_DNA"/>
</dbReference>
<feature type="region of interest" description="Disordered" evidence="10">
    <location>
        <begin position="480"/>
        <end position="503"/>
    </location>
</feature>
<dbReference type="Pfam" id="PF01514">
    <property type="entry name" value="YscJ_FliF"/>
    <property type="match status" value="1"/>
</dbReference>
<evidence type="ECO:0000256" key="4">
    <source>
        <dbReference type="ARBA" id="ARBA00022475"/>
    </source>
</evidence>
<comment type="subcellular location">
    <subcellularLocation>
        <location evidence="1 9">Bacterial flagellum basal body</location>
    </subcellularLocation>
    <subcellularLocation>
        <location evidence="2">Cell membrane</location>
        <topology evidence="2">Multi-pass membrane protein</topology>
    </subcellularLocation>
</comment>
<dbReference type="InterPro" id="IPR045851">
    <property type="entry name" value="AMP-bd_C_sf"/>
</dbReference>
<evidence type="ECO:0000256" key="7">
    <source>
        <dbReference type="ARBA" id="ARBA00023136"/>
    </source>
</evidence>
<dbReference type="PRINTS" id="PR01009">
    <property type="entry name" value="FLGMRINGFLIF"/>
</dbReference>
<evidence type="ECO:0000256" key="9">
    <source>
        <dbReference type="PIRNR" id="PIRNR004862"/>
    </source>
</evidence>
<dbReference type="InterPro" id="IPR000067">
    <property type="entry name" value="FlgMring_FliF"/>
</dbReference>
<reference evidence="15" key="1">
    <citation type="submission" date="2016-11" db="EMBL/GenBank/DDBJ databases">
        <authorList>
            <person name="Varghese N."/>
            <person name="Submissions S."/>
        </authorList>
    </citation>
    <scope>NUCLEOTIDE SEQUENCE [LARGE SCALE GENOMIC DNA]</scope>
    <source>
        <strain evidence="15">CGMCC 1.6496</strain>
    </source>
</reference>
<keyword evidence="14" id="KW-0969">Cilium</keyword>
<dbReference type="InterPro" id="IPR006182">
    <property type="entry name" value="FliF_N_dom"/>
</dbReference>
<dbReference type="Proteomes" id="UP000184079">
    <property type="component" value="Unassembled WGS sequence"/>
</dbReference>
<comment type="function">
    <text evidence="9">The M ring may be actively involved in energy transduction.</text>
</comment>
<keyword evidence="6 11" id="KW-1133">Transmembrane helix</keyword>
<evidence type="ECO:0000256" key="8">
    <source>
        <dbReference type="ARBA" id="ARBA00023143"/>
    </source>
</evidence>
<dbReference type="NCBIfam" id="NF041738">
    <property type="entry name" value="GG_III-CTERM"/>
    <property type="match status" value="1"/>
</dbReference>
<sequence>MKEKMINWKDRTTNFWRNRTKVQKITFFGSIFVGLLLIVSIVLFTTHSNYVPLYNNLSMEEVGQIKGELDAKGVPYELSDGGKVIEVPEEQVDSLLVDLAAQGLPNSGNIDYSFFSENASWGVTENEFNVMKLDAMQTELANLIKGIDGIQDAKVMINMPEEPVFVNDAKQEASASIVIDTEAGYNFEPSEINGLYHIVSKAVPNLPTENIAITNQYFESFDLESSGNNTSKDSYTYQQTVKQDIEKDVQKRLQQMLGAMVGPGNVIVSVTSDIDFTQENRTEELVEPVDLESMEGLPVSIETIQETYEGNGAAAGGVGGTGEEDVANYQATDEDGDGEYEMTKETINNEFNRIRKNIVESPYKIRDLGIQIAVNRAKTTEESDVEYLSQQEEAAVEEGISSIVNSIVTTSIHAEYEEDVTPEENVSIVFQEFTGADTQPDTTAPTIPTWVYVVGGGLLLAIIVLLIIFLRRRKAESEEEELLQESTAPIEVPDLPEQEDSEATIRKKQLEKIAKEKPEDFAKLLRSWIGEE</sequence>
<evidence type="ECO:0000256" key="3">
    <source>
        <dbReference type="ARBA" id="ARBA00007971"/>
    </source>
</evidence>
<dbReference type="Pfam" id="PF08345">
    <property type="entry name" value="YscJ_FliF_C"/>
    <property type="match status" value="1"/>
</dbReference>
<keyword evidence="5 11" id="KW-0812">Transmembrane</keyword>
<dbReference type="InterPro" id="IPR043427">
    <property type="entry name" value="YscJ/FliF"/>
</dbReference>
<dbReference type="PIRSF" id="PIRSF004862">
    <property type="entry name" value="FliF"/>
    <property type="match status" value="1"/>
</dbReference>
<dbReference type="RefSeq" id="WP_073005096.1">
    <property type="nucleotide sequence ID" value="NZ_FQXD01000002.1"/>
</dbReference>
<evidence type="ECO:0000256" key="11">
    <source>
        <dbReference type="SAM" id="Phobius"/>
    </source>
</evidence>
<name>A0A1M5N8R9_9BACI</name>
<dbReference type="PANTHER" id="PTHR30046">
    <property type="entry name" value="FLAGELLAR M-RING PROTEIN"/>
    <property type="match status" value="1"/>
</dbReference>
<gene>
    <name evidence="14" type="ORF">SAMN05421807_102105</name>
</gene>
<dbReference type="Gene3D" id="3.30.300.30">
    <property type="match status" value="1"/>
</dbReference>
<evidence type="ECO:0000256" key="6">
    <source>
        <dbReference type="ARBA" id="ARBA00022989"/>
    </source>
</evidence>
<keyword evidence="14" id="KW-0282">Flagellum</keyword>
<dbReference type="GO" id="GO:0003774">
    <property type="term" value="F:cytoskeletal motor activity"/>
    <property type="evidence" value="ECO:0007669"/>
    <property type="project" value="InterPro"/>
</dbReference>
<evidence type="ECO:0000259" key="12">
    <source>
        <dbReference type="Pfam" id="PF01514"/>
    </source>
</evidence>
<dbReference type="NCBIfam" id="TIGR00206">
    <property type="entry name" value="fliF"/>
    <property type="match status" value="1"/>
</dbReference>
<evidence type="ECO:0000256" key="1">
    <source>
        <dbReference type="ARBA" id="ARBA00004117"/>
    </source>
</evidence>
<dbReference type="GO" id="GO:0005886">
    <property type="term" value="C:plasma membrane"/>
    <property type="evidence" value="ECO:0007669"/>
    <property type="project" value="UniProtKB-SubCell"/>
</dbReference>
<keyword evidence="15" id="KW-1185">Reference proteome</keyword>
<evidence type="ECO:0000313" key="14">
    <source>
        <dbReference type="EMBL" id="SHG85877.1"/>
    </source>
</evidence>
<evidence type="ECO:0000259" key="13">
    <source>
        <dbReference type="Pfam" id="PF08345"/>
    </source>
</evidence>
<keyword evidence="7 11" id="KW-0472">Membrane</keyword>
<feature type="domain" description="Flagellar M-ring C-terminal" evidence="13">
    <location>
        <begin position="257"/>
        <end position="398"/>
    </location>
</feature>
<feature type="transmembrane region" description="Helical" evidence="11">
    <location>
        <begin position="25"/>
        <end position="44"/>
    </location>
</feature>
<dbReference type="GO" id="GO:0009431">
    <property type="term" value="C:bacterial-type flagellum basal body, MS ring"/>
    <property type="evidence" value="ECO:0007669"/>
    <property type="project" value="InterPro"/>
</dbReference>
<dbReference type="InterPro" id="IPR013556">
    <property type="entry name" value="Flag_M-ring_C"/>
</dbReference>
<protein>
    <recommendedName>
        <fullName evidence="9">Flagellar M-ring protein</fullName>
    </recommendedName>
</protein>
<dbReference type="AlphaFoldDB" id="A0A1M5N8R9"/>
<dbReference type="OrthoDB" id="9807026at2"/>
<keyword evidence="8 9" id="KW-0975">Bacterial flagellum</keyword>
<comment type="similarity">
    <text evidence="3 9">Belongs to the FliF family.</text>
</comment>
<evidence type="ECO:0000313" key="15">
    <source>
        <dbReference type="Proteomes" id="UP000184079"/>
    </source>
</evidence>